<keyword evidence="2" id="KW-1003">Cell membrane</keyword>
<dbReference type="InterPro" id="IPR027417">
    <property type="entry name" value="P-loop_NTPase"/>
</dbReference>
<evidence type="ECO:0000256" key="9">
    <source>
        <dbReference type="PROSITE-ProRule" id="PRU01213"/>
    </source>
</evidence>
<keyword evidence="5" id="KW-0547">Nucleotide-binding</keyword>
<dbReference type="Pfam" id="PF03459">
    <property type="entry name" value="TOBE"/>
    <property type="match status" value="1"/>
</dbReference>
<evidence type="ECO:0000256" key="7">
    <source>
        <dbReference type="ARBA" id="ARBA00022967"/>
    </source>
</evidence>
<gene>
    <name evidence="12" type="primary">modC</name>
    <name evidence="12" type="ORF">O4H49_01145</name>
</gene>
<dbReference type="PROSITE" id="PS00211">
    <property type="entry name" value="ABC_TRANSPORTER_1"/>
    <property type="match status" value="1"/>
</dbReference>
<dbReference type="InterPro" id="IPR011868">
    <property type="entry name" value="ModC_ABC_ATP-bd"/>
</dbReference>
<keyword evidence="1" id="KW-0813">Transport</keyword>
<evidence type="ECO:0000259" key="11">
    <source>
        <dbReference type="PROSITE" id="PS51866"/>
    </source>
</evidence>
<dbReference type="EMBL" id="JAPWGY010000001">
    <property type="protein sequence ID" value="MCZ4279361.1"/>
    <property type="molecule type" value="Genomic_DNA"/>
</dbReference>
<dbReference type="InterPro" id="IPR008995">
    <property type="entry name" value="Mo/tungstate-bd_C_term_dom"/>
</dbReference>
<dbReference type="PANTHER" id="PTHR43514">
    <property type="entry name" value="ABC TRANSPORTER I FAMILY MEMBER 10"/>
    <property type="match status" value="1"/>
</dbReference>
<dbReference type="Gene3D" id="3.40.50.300">
    <property type="entry name" value="P-loop containing nucleotide triphosphate hydrolases"/>
    <property type="match status" value="1"/>
</dbReference>
<dbReference type="InterPro" id="IPR004606">
    <property type="entry name" value="Mop_domain"/>
</dbReference>
<proteinExistence type="predicted"/>
<evidence type="ECO:0000256" key="1">
    <source>
        <dbReference type="ARBA" id="ARBA00022448"/>
    </source>
</evidence>
<accession>A0ABT4LGA2</accession>
<evidence type="ECO:0000256" key="2">
    <source>
        <dbReference type="ARBA" id="ARBA00022475"/>
    </source>
</evidence>
<feature type="domain" description="ABC transporter" evidence="10">
    <location>
        <begin position="1"/>
        <end position="233"/>
    </location>
</feature>
<keyword evidence="3 9" id="KW-0500">Molybdenum</keyword>
<dbReference type="PROSITE" id="PS51866">
    <property type="entry name" value="MOP"/>
    <property type="match status" value="1"/>
</dbReference>
<reference evidence="12" key="1">
    <citation type="submission" date="2022-12" db="EMBL/GenBank/DDBJ databases">
        <title>Bacterial isolates from different developmental stages of Nematostella vectensis.</title>
        <authorList>
            <person name="Fraune S."/>
        </authorList>
    </citation>
    <scope>NUCLEOTIDE SEQUENCE</scope>
    <source>
        <strain evidence="12">G21630-S1</strain>
    </source>
</reference>
<organism evidence="12 13">
    <name type="scientific">Kiloniella laminariae</name>
    <dbReference type="NCBI Taxonomy" id="454162"/>
    <lineage>
        <taxon>Bacteria</taxon>
        <taxon>Pseudomonadati</taxon>
        <taxon>Pseudomonadota</taxon>
        <taxon>Alphaproteobacteria</taxon>
        <taxon>Rhodospirillales</taxon>
        <taxon>Kiloniellaceae</taxon>
        <taxon>Kiloniella</taxon>
    </lineage>
</organism>
<evidence type="ECO:0000256" key="6">
    <source>
        <dbReference type="ARBA" id="ARBA00022840"/>
    </source>
</evidence>
<dbReference type="PROSITE" id="PS50893">
    <property type="entry name" value="ABC_TRANSPORTER_2"/>
    <property type="match status" value="1"/>
</dbReference>
<dbReference type="RefSeq" id="WP_269421569.1">
    <property type="nucleotide sequence ID" value="NZ_JAPWGY010000001.1"/>
</dbReference>
<feature type="domain" description="Mop" evidence="11">
    <location>
        <begin position="292"/>
        <end position="369"/>
    </location>
</feature>
<dbReference type="GO" id="GO:0005524">
    <property type="term" value="F:ATP binding"/>
    <property type="evidence" value="ECO:0007669"/>
    <property type="project" value="UniProtKB-KW"/>
</dbReference>
<dbReference type="InterPro" id="IPR005116">
    <property type="entry name" value="Transp-assoc_OB_typ1"/>
</dbReference>
<keyword evidence="6 12" id="KW-0067">ATP-binding</keyword>
<evidence type="ECO:0000313" key="12">
    <source>
        <dbReference type="EMBL" id="MCZ4279361.1"/>
    </source>
</evidence>
<keyword evidence="4" id="KW-0997">Cell inner membrane</keyword>
<dbReference type="InterPro" id="IPR003439">
    <property type="entry name" value="ABC_transporter-like_ATP-bd"/>
</dbReference>
<evidence type="ECO:0000256" key="4">
    <source>
        <dbReference type="ARBA" id="ARBA00022519"/>
    </source>
</evidence>
<evidence type="ECO:0000259" key="10">
    <source>
        <dbReference type="PROSITE" id="PS50893"/>
    </source>
</evidence>
<evidence type="ECO:0000256" key="5">
    <source>
        <dbReference type="ARBA" id="ARBA00022741"/>
    </source>
</evidence>
<dbReference type="InterPro" id="IPR003593">
    <property type="entry name" value="AAA+_ATPase"/>
</dbReference>
<dbReference type="Gene3D" id="2.40.50.100">
    <property type="match status" value="1"/>
</dbReference>
<dbReference type="InterPro" id="IPR017871">
    <property type="entry name" value="ABC_transporter-like_CS"/>
</dbReference>
<dbReference type="InterPro" id="IPR050334">
    <property type="entry name" value="Molybdenum_import_ModC"/>
</dbReference>
<dbReference type="SMART" id="SM00382">
    <property type="entry name" value="AAA"/>
    <property type="match status" value="1"/>
</dbReference>
<keyword evidence="8" id="KW-0472">Membrane</keyword>
<sequence length="376" mass="40916">MTQIIARFSGPLDDFDLDSEFSIPAKGVTALFGQSGCGKTSVLRCLAGLSRQPGGFLSVKGQVWQDETSFLPTHQRPVGVVFQEASLFSHLSVKDNLVFGQKRAGARGQLLRLEDIVALLGLGDLLGRSPLTLSGGERQRVAIGRALLCGPELVLMDEPLAALDRFSKDEIIPYLETLFRKLDIPMIFVSHDTDEVERLADWMVLMEKGRVLSSGPLGDVLSDPELFIARGAKTASVVEGQVVGFDPEDLLSEMSVTGGKILVPGRLGEVGTRHRIRISANDVSLARERPSRTTILNVLPVRILAIHSLDEARVNVLISAGHGSSVADDGEPRARFIARITRRSLRAFAFEVGQDIYAQVKSVSMLNPKKKIKKVS</sequence>
<name>A0ABT4LGA2_9PROT</name>
<comment type="caution">
    <text evidence="12">The sequence shown here is derived from an EMBL/GenBank/DDBJ whole genome shotgun (WGS) entry which is preliminary data.</text>
</comment>
<keyword evidence="7" id="KW-1278">Translocase</keyword>
<evidence type="ECO:0000256" key="8">
    <source>
        <dbReference type="ARBA" id="ARBA00023136"/>
    </source>
</evidence>
<dbReference type="PANTHER" id="PTHR43514:SF10">
    <property type="entry name" value="MOLYBDENUM IMPORT ATP-BINDING PROTEIN MODC 2"/>
    <property type="match status" value="1"/>
</dbReference>
<dbReference type="SUPFAM" id="SSF52540">
    <property type="entry name" value="P-loop containing nucleoside triphosphate hydrolases"/>
    <property type="match status" value="1"/>
</dbReference>
<keyword evidence="13" id="KW-1185">Reference proteome</keyword>
<evidence type="ECO:0000313" key="13">
    <source>
        <dbReference type="Proteomes" id="UP001069802"/>
    </source>
</evidence>
<dbReference type="Proteomes" id="UP001069802">
    <property type="component" value="Unassembled WGS sequence"/>
</dbReference>
<dbReference type="SUPFAM" id="SSF50331">
    <property type="entry name" value="MOP-like"/>
    <property type="match status" value="1"/>
</dbReference>
<protein>
    <submittedName>
        <fullName evidence="12">Molybdenum ABC transporter ATP-binding protein</fullName>
    </submittedName>
</protein>
<dbReference type="NCBIfam" id="TIGR02142">
    <property type="entry name" value="modC_ABC"/>
    <property type="match status" value="1"/>
</dbReference>
<dbReference type="Pfam" id="PF00005">
    <property type="entry name" value="ABC_tran"/>
    <property type="match status" value="1"/>
</dbReference>
<evidence type="ECO:0000256" key="3">
    <source>
        <dbReference type="ARBA" id="ARBA00022505"/>
    </source>
</evidence>